<evidence type="ECO:0000256" key="1">
    <source>
        <dbReference type="ARBA" id="ARBA00004141"/>
    </source>
</evidence>
<keyword evidence="4 9" id="KW-0812">Transmembrane</keyword>
<evidence type="ECO:0000256" key="5">
    <source>
        <dbReference type="ARBA" id="ARBA00022842"/>
    </source>
</evidence>
<keyword evidence="3" id="KW-0813">Transport</keyword>
<protein>
    <recommendedName>
        <fullName evidence="10">SLC41A/MgtE integral membrane domain-containing protein</fullName>
    </recommendedName>
</protein>
<dbReference type="InterPro" id="IPR036739">
    <property type="entry name" value="SLC41_membr_dom_sf"/>
</dbReference>
<evidence type="ECO:0000256" key="2">
    <source>
        <dbReference type="ARBA" id="ARBA00009749"/>
    </source>
</evidence>
<evidence type="ECO:0000256" key="8">
    <source>
        <dbReference type="SAM" id="MobiDB-lite"/>
    </source>
</evidence>
<feature type="transmembrane region" description="Helical" evidence="9">
    <location>
        <begin position="435"/>
        <end position="456"/>
    </location>
</feature>
<dbReference type="SUPFAM" id="SSF161093">
    <property type="entry name" value="MgtE membrane domain-like"/>
    <property type="match status" value="1"/>
</dbReference>
<dbReference type="EMBL" id="HBFN01001439">
    <property type="protein sequence ID" value="CAD8777795.1"/>
    <property type="molecule type" value="Transcribed_RNA"/>
</dbReference>
<comment type="subcellular location">
    <subcellularLocation>
        <location evidence="1">Membrane</location>
        <topology evidence="1">Multi-pass membrane protein</topology>
    </subcellularLocation>
</comment>
<reference evidence="11" key="1">
    <citation type="submission" date="2021-01" db="EMBL/GenBank/DDBJ databases">
        <authorList>
            <person name="Corre E."/>
            <person name="Pelletier E."/>
            <person name="Niang G."/>
            <person name="Scheremetjew M."/>
            <person name="Finn R."/>
            <person name="Kale V."/>
            <person name="Holt S."/>
            <person name="Cochrane G."/>
            <person name="Meng A."/>
            <person name="Brown T."/>
            <person name="Cohen L."/>
        </authorList>
    </citation>
    <scope>NUCLEOTIDE SEQUENCE</scope>
    <source>
        <strain evidence="11">CCMP443</strain>
    </source>
</reference>
<keyword evidence="6 9" id="KW-1133">Transmembrane helix</keyword>
<keyword evidence="5" id="KW-0460">Magnesium</keyword>
<feature type="region of interest" description="Disordered" evidence="8">
    <location>
        <begin position="165"/>
        <end position="193"/>
    </location>
</feature>
<comment type="similarity">
    <text evidence="2">Belongs to the SLC41A transporter family.</text>
</comment>
<feature type="region of interest" description="Disordered" evidence="8">
    <location>
        <begin position="1"/>
        <end position="41"/>
    </location>
</feature>
<feature type="transmembrane region" description="Helical" evidence="9">
    <location>
        <begin position="468"/>
        <end position="498"/>
    </location>
</feature>
<sequence length="543" mass="57772">MTGYVPLGGSGEGEGISMESHSIKRTHSGGAKGDNGKHPRSQIPTMFGAALVATCLLAAVFDQPMTMKAEDRAVARGAAPMVQFDGLSKPAMRARSGMLVEHGGEAKPAGEAKKMDSFTFLLPASAKPGQVIHVMVPGANILHDVKVPADAKPGQSMMIQLPAEPKLAETKEGGAKEGEEKKEERGPMGMTGKEEVRRLEDDVVELPVDVEHLGTFHGETTFWRHWFLCVLTFVLGCTLLVYSIRGVFHGFGPIEVDPRKLPDHPCRFSDPHVAELAQGHLDMYGDEGMPSTRRSAEGAPRLPVNSAPRKGGSMTPKGTASPRKPDPVLSGASKGGSGEDASGDEPWYAEAKSADVWLEVWNRGKWLLVLLLFQSTSSIILSSFEELIKHHLVLALFLTMLVGAGGNAGAQSVVKDITIISSGHTPGSQKEWQRAWVRTGIVAVALSFFMGFAALLRVWLFHGTVQEAFAISLSCGLIVFSAVLVGTALPFAMIWCGFDPLHSGAVIQVLMDIWGVIVSCLVCQVMLGGPDAPAGGEAAGAGR</sequence>
<dbReference type="PANTHER" id="PTHR41394">
    <property type="entry name" value="MAGNESIUM TRANSPORTER MGTE"/>
    <property type="match status" value="1"/>
</dbReference>
<dbReference type="GO" id="GO:0016020">
    <property type="term" value="C:membrane"/>
    <property type="evidence" value="ECO:0007669"/>
    <property type="project" value="UniProtKB-SubCell"/>
</dbReference>
<feature type="transmembrane region" description="Helical" evidence="9">
    <location>
        <begin position="43"/>
        <end position="61"/>
    </location>
</feature>
<feature type="transmembrane region" description="Helical" evidence="9">
    <location>
        <begin position="366"/>
        <end position="384"/>
    </location>
</feature>
<accession>A0A7S0V580</accession>
<evidence type="ECO:0000256" key="6">
    <source>
        <dbReference type="ARBA" id="ARBA00022989"/>
    </source>
</evidence>
<evidence type="ECO:0000256" key="9">
    <source>
        <dbReference type="SAM" id="Phobius"/>
    </source>
</evidence>
<feature type="compositionally biased region" description="Gly residues" evidence="8">
    <location>
        <begin position="1"/>
        <end position="14"/>
    </location>
</feature>
<evidence type="ECO:0000256" key="4">
    <source>
        <dbReference type="ARBA" id="ARBA00022692"/>
    </source>
</evidence>
<feature type="region of interest" description="Disordered" evidence="8">
    <location>
        <begin position="284"/>
        <end position="345"/>
    </location>
</feature>
<gene>
    <name evidence="11" type="ORF">HTEP1355_LOCUS926</name>
</gene>
<dbReference type="Pfam" id="PF01769">
    <property type="entry name" value="MgtE"/>
    <property type="match status" value="1"/>
</dbReference>
<keyword evidence="7 9" id="KW-0472">Membrane</keyword>
<feature type="transmembrane region" description="Helical" evidence="9">
    <location>
        <begin position="390"/>
        <end position="414"/>
    </location>
</feature>
<name>A0A7S0V580_9CRYP</name>
<dbReference type="Gene3D" id="1.10.357.20">
    <property type="entry name" value="SLC41 divalent cation transporters, integral membrane domain"/>
    <property type="match status" value="1"/>
</dbReference>
<dbReference type="GO" id="GO:0008324">
    <property type="term" value="F:monoatomic cation transmembrane transporter activity"/>
    <property type="evidence" value="ECO:0007669"/>
    <property type="project" value="InterPro"/>
</dbReference>
<feature type="domain" description="SLC41A/MgtE integral membrane" evidence="10">
    <location>
        <begin position="399"/>
        <end position="518"/>
    </location>
</feature>
<feature type="compositionally biased region" description="Basic and acidic residues" evidence="8">
    <location>
        <begin position="166"/>
        <end position="193"/>
    </location>
</feature>
<dbReference type="AlphaFoldDB" id="A0A7S0V580"/>
<dbReference type="InterPro" id="IPR006667">
    <property type="entry name" value="SLC41_membr_dom"/>
</dbReference>
<evidence type="ECO:0000256" key="7">
    <source>
        <dbReference type="ARBA" id="ARBA00023136"/>
    </source>
</evidence>
<dbReference type="PANTHER" id="PTHR41394:SF5">
    <property type="entry name" value="SLC41A_MGTE INTEGRAL MEMBRANE DOMAIN-CONTAINING PROTEIN"/>
    <property type="match status" value="1"/>
</dbReference>
<evidence type="ECO:0000256" key="3">
    <source>
        <dbReference type="ARBA" id="ARBA00022448"/>
    </source>
</evidence>
<feature type="transmembrane region" description="Helical" evidence="9">
    <location>
        <begin position="505"/>
        <end position="527"/>
    </location>
</feature>
<organism evidence="11">
    <name type="scientific">Hemiselmis tepida</name>
    <dbReference type="NCBI Taxonomy" id="464990"/>
    <lineage>
        <taxon>Eukaryota</taxon>
        <taxon>Cryptophyceae</taxon>
        <taxon>Cryptomonadales</taxon>
        <taxon>Hemiselmidaceae</taxon>
        <taxon>Hemiselmis</taxon>
    </lineage>
</organism>
<evidence type="ECO:0000313" key="11">
    <source>
        <dbReference type="EMBL" id="CAD8777795.1"/>
    </source>
</evidence>
<evidence type="ECO:0000259" key="10">
    <source>
        <dbReference type="Pfam" id="PF01769"/>
    </source>
</evidence>
<feature type="transmembrane region" description="Helical" evidence="9">
    <location>
        <begin position="223"/>
        <end position="242"/>
    </location>
</feature>
<proteinExistence type="inferred from homology"/>